<dbReference type="PANTHER" id="PTHR11773">
    <property type="entry name" value="GLYCINE DEHYDROGENASE, DECARBOXYLATING"/>
    <property type="match status" value="1"/>
</dbReference>
<dbReference type="GO" id="GO:0005960">
    <property type="term" value="C:glycine cleavage complex"/>
    <property type="evidence" value="ECO:0007669"/>
    <property type="project" value="TreeGrafter"/>
</dbReference>
<feature type="domain" description="Glycine dehydrogenase C-terminal" evidence="5">
    <location>
        <begin position="97"/>
        <end position="217"/>
    </location>
</feature>
<dbReference type="InterPro" id="IPR015422">
    <property type="entry name" value="PyrdxlP-dep_Trfase_small"/>
</dbReference>
<dbReference type="Gene3D" id="3.40.640.10">
    <property type="entry name" value="Type I PLP-dependent aspartate aminotransferase-like (Major domain)"/>
    <property type="match status" value="1"/>
</dbReference>
<accession>A0A813FSA8</accession>
<dbReference type="InterPro" id="IPR015424">
    <property type="entry name" value="PyrdxlP-dep_Trfase"/>
</dbReference>
<dbReference type="InterPro" id="IPR015421">
    <property type="entry name" value="PyrdxlP-dep_Trfase_major"/>
</dbReference>
<comment type="catalytic activity">
    <reaction evidence="4">
        <text>N(6)-[(R)-lipoyl]-L-lysyl-[glycine-cleavage complex H protein] + glycine + H(+) = N(6)-[(R)-S(8)-aminomethyldihydrolipoyl]-L-lysyl-[glycine-cleavage complex H protein] + CO2</text>
        <dbReference type="Rhea" id="RHEA:24304"/>
        <dbReference type="Rhea" id="RHEA-COMP:10494"/>
        <dbReference type="Rhea" id="RHEA-COMP:10495"/>
        <dbReference type="ChEBI" id="CHEBI:15378"/>
        <dbReference type="ChEBI" id="CHEBI:16526"/>
        <dbReference type="ChEBI" id="CHEBI:57305"/>
        <dbReference type="ChEBI" id="CHEBI:83099"/>
        <dbReference type="ChEBI" id="CHEBI:83143"/>
        <dbReference type="EC" id="1.4.4.2"/>
    </reaction>
</comment>
<keyword evidence="7" id="KW-1185">Reference proteome</keyword>
<dbReference type="Pfam" id="PF21478">
    <property type="entry name" value="GcvP2_C"/>
    <property type="match status" value="1"/>
</dbReference>
<dbReference type="GO" id="GO:0030170">
    <property type="term" value="F:pyridoxal phosphate binding"/>
    <property type="evidence" value="ECO:0007669"/>
    <property type="project" value="TreeGrafter"/>
</dbReference>
<dbReference type="GO" id="GO:0004375">
    <property type="term" value="F:glycine dehydrogenase (decarboxylating) activity"/>
    <property type="evidence" value="ECO:0007669"/>
    <property type="project" value="UniProtKB-EC"/>
</dbReference>
<evidence type="ECO:0000313" key="7">
    <source>
        <dbReference type="Proteomes" id="UP000654075"/>
    </source>
</evidence>
<keyword evidence="3" id="KW-0560">Oxidoreductase</keyword>
<dbReference type="GO" id="GO:0005739">
    <property type="term" value="C:mitochondrion"/>
    <property type="evidence" value="ECO:0007669"/>
    <property type="project" value="TreeGrafter"/>
</dbReference>
<dbReference type="OrthoDB" id="6537869at2759"/>
<dbReference type="GO" id="GO:0016594">
    <property type="term" value="F:glycine binding"/>
    <property type="evidence" value="ECO:0007669"/>
    <property type="project" value="TreeGrafter"/>
</dbReference>
<dbReference type="SUPFAM" id="SSF53383">
    <property type="entry name" value="PLP-dependent transferases"/>
    <property type="match status" value="1"/>
</dbReference>
<dbReference type="InterPro" id="IPR020581">
    <property type="entry name" value="GDC_P"/>
</dbReference>
<dbReference type="Proteomes" id="UP000654075">
    <property type="component" value="Unassembled WGS sequence"/>
</dbReference>
<name>A0A813FSA8_POLGL</name>
<protein>
    <recommendedName>
        <fullName evidence="1">glycine dehydrogenase (aminomethyl-transferring)</fullName>
        <ecNumber evidence="1">1.4.4.2</ecNumber>
    </recommendedName>
</protein>
<evidence type="ECO:0000259" key="5">
    <source>
        <dbReference type="Pfam" id="PF21478"/>
    </source>
</evidence>
<dbReference type="Gene3D" id="3.90.1150.10">
    <property type="entry name" value="Aspartate Aminotransferase, domain 1"/>
    <property type="match status" value="1"/>
</dbReference>
<dbReference type="AlphaFoldDB" id="A0A813FSA8"/>
<dbReference type="GO" id="GO:0019464">
    <property type="term" value="P:glycine decarboxylation via glycine cleavage system"/>
    <property type="evidence" value="ECO:0007669"/>
    <property type="project" value="TreeGrafter"/>
</dbReference>
<evidence type="ECO:0000256" key="3">
    <source>
        <dbReference type="ARBA" id="ARBA00023002"/>
    </source>
</evidence>
<keyword evidence="2" id="KW-0663">Pyridoxal phosphate</keyword>
<organism evidence="6 7">
    <name type="scientific">Polarella glacialis</name>
    <name type="common">Dinoflagellate</name>
    <dbReference type="NCBI Taxonomy" id="89957"/>
    <lineage>
        <taxon>Eukaryota</taxon>
        <taxon>Sar</taxon>
        <taxon>Alveolata</taxon>
        <taxon>Dinophyceae</taxon>
        <taxon>Suessiales</taxon>
        <taxon>Suessiaceae</taxon>
        <taxon>Polarella</taxon>
    </lineage>
</organism>
<gene>
    <name evidence="6" type="ORF">PGLA1383_LOCUS31034</name>
</gene>
<reference evidence="6" key="1">
    <citation type="submission" date="2021-02" db="EMBL/GenBank/DDBJ databases">
        <authorList>
            <person name="Dougan E. K."/>
            <person name="Rhodes N."/>
            <person name="Thang M."/>
            <person name="Chan C."/>
        </authorList>
    </citation>
    <scope>NUCLEOTIDE SEQUENCE</scope>
</reference>
<evidence type="ECO:0000256" key="2">
    <source>
        <dbReference type="ARBA" id="ARBA00022898"/>
    </source>
</evidence>
<dbReference type="EC" id="1.4.4.2" evidence="1"/>
<comment type="caution">
    <text evidence="6">The sequence shown here is derived from an EMBL/GenBank/DDBJ whole genome shotgun (WGS) entry which is preliminary data.</text>
</comment>
<evidence type="ECO:0000313" key="6">
    <source>
        <dbReference type="EMBL" id="CAE8613259.1"/>
    </source>
</evidence>
<evidence type="ECO:0000256" key="1">
    <source>
        <dbReference type="ARBA" id="ARBA00012134"/>
    </source>
</evidence>
<dbReference type="EMBL" id="CAJNNV010025227">
    <property type="protein sequence ID" value="CAE8613259.1"/>
    <property type="molecule type" value="Genomic_DNA"/>
</dbReference>
<proteinExistence type="predicted"/>
<dbReference type="PANTHER" id="PTHR11773:SF1">
    <property type="entry name" value="GLYCINE DEHYDROGENASE (DECARBOXYLATING), MITOCHONDRIAL"/>
    <property type="match status" value="1"/>
</dbReference>
<evidence type="ECO:0000256" key="4">
    <source>
        <dbReference type="ARBA" id="ARBA00049026"/>
    </source>
</evidence>
<sequence length="271" mass="30139">MNAQLGLTSPGMIGADVCHLNLHKTFSIPHGGGGPGLGPICVRSHLAPHLPNHCVVQPSSGGSLGAVSAAPWGQAGIACIPWMFCTMLGVRGITDSARYAILNANYMKARLTGHFDIVATNKNNRCSHEFIMDFSEIRRTTGIVEEDIAKRLQDYGFHAPTMSWPVPHSLMIEPTESEDRAELDRFCDAMILIRAEIKKIEDGEWTAEENPLKYAPHTQSEVMATNWTYPYTREEAAFPAPWTLKRGKFWPQTARVDNQLGDRKLKLRLEE</sequence>
<dbReference type="InterPro" id="IPR049316">
    <property type="entry name" value="GDC-P_C"/>
</dbReference>